<reference evidence="3 4" key="1">
    <citation type="submission" date="2019-03" db="EMBL/GenBank/DDBJ databases">
        <title>Single cell metagenomics reveals metabolic interactions within the superorganism composed of flagellate Streblomastix strix and complex community of Bacteroidetes bacteria on its surface.</title>
        <authorList>
            <person name="Treitli S.C."/>
            <person name="Kolisko M."/>
            <person name="Husnik F."/>
            <person name="Keeling P."/>
            <person name="Hampl V."/>
        </authorList>
    </citation>
    <scope>NUCLEOTIDE SEQUENCE [LARGE SCALE GENOMIC DNA]</scope>
    <source>
        <strain evidence="3">ST1C</strain>
    </source>
</reference>
<feature type="domain" description="FPL" evidence="2">
    <location>
        <begin position="39"/>
        <end position="183"/>
    </location>
</feature>
<comment type="caution">
    <text evidence="3">The sequence shown here is derived from an EMBL/GenBank/DDBJ whole genome shotgun (WGS) entry which is preliminary data.</text>
</comment>
<dbReference type="Pfam" id="PF09758">
    <property type="entry name" value="FPL"/>
    <property type="match status" value="1"/>
</dbReference>
<dbReference type="EMBL" id="SNRW01004755">
    <property type="protein sequence ID" value="KAA6386545.1"/>
    <property type="molecule type" value="Genomic_DNA"/>
</dbReference>
<dbReference type="OrthoDB" id="294052at2759"/>
<dbReference type="GO" id="GO:0005770">
    <property type="term" value="C:late endosome"/>
    <property type="evidence" value="ECO:0007669"/>
    <property type="project" value="TreeGrafter"/>
</dbReference>
<evidence type="ECO:0000259" key="2">
    <source>
        <dbReference type="Pfam" id="PF09758"/>
    </source>
</evidence>
<keyword evidence="1" id="KW-0072">Autophagy</keyword>
<dbReference type="InterPro" id="IPR019155">
    <property type="entry name" value="CLEC16A/TT9_N"/>
</dbReference>
<evidence type="ECO:0000313" key="4">
    <source>
        <dbReference type="Proteomes" id="UP000324800"/>
    </source>
</evidence>
<dbReference type="InterPro" id="IPR039272">
    <property type="entry name" value="CLEC16A/TT9"/>
</dbReference>
<evidence type="ECO:0000313" key="3">
    <source>
        <dbReference type="EMBL" id="KAA6386545.1"/>
    </source>
</evidence>
<dbReference type="GO" id="GO:0016197">
    <property type="term" value="P:endosomal transport"/>
    <property type="evidence" value="ECO:0007669"/>
    <property type="project" value="TreeGrafter"/>
</dbReference>
<dbReference type="Proteomes" id="UP000324800">
    <property type="component" value="Unassembled WGS sequence"/>
</dbReference>
<organism evidence="3 4">
    <name type="scientific">Streblomastix strix</name>
    <dbReference type="NCBI Taxonomy" id="222440"/>
    <lineage>
        <taxon>Eukaryota</taxon>
        <taxon>Metamonada</taxon>
        <taxon>Preaxostyla</taxon>
        <taxon>Oxymonadida</taxon>
        <taxon>Streblomastigidae</taxon>
        <taxon>Streblomastix</taxon>
    </lineage>
</organism>
<dbReference type="GO" id="GO:0007034">
    <property type="term" value="P:vacuolar transport"/>
    <property type="evidence" value="ECO:0007669"/>
    <property type="project" value="TreeGrafter"/>
</dbReference>
<evidence type="ECO:0000256" key="1">
    <source>
        <dbReference type="ARBA" id="ARBA00023006"/>
    </source>
</evidence>
<accession>A0A5J4VVH6</accession>
<protein>
    <recommendedName>
        <fullName evidence="2">FPL domain-containing protein</fullName>
    </recommendedName>
</protein>
<sequence>MNWAQINVRQEELDEQCHILLNEAHSVEVDERILAIKRLVHLVINTDKAGFITELDIFDSKLLPAFAQVLSSNCESVIKMEIFQAITFLLANMKNETTFFYLLSNNRIYNLLRKEKVDINDNDLVSYYASVLRTLSFKITTENLPLFLVNSKEMPIFSLATDFIDYPDNIVKAVVRTTLLNILKLNNQQIPSQMNPMRQQKKMKMMNKKIIFISNKQEFQLTIVSQCHQGCSNKILRFNQLNNYAQR</sequence>
<dbReference type="PANTHER" id="PTHR21481">
    <property type="entry name" value="PROTEIN CLEC16A"/>
    <property type="match status" value="1"/>
</dbReference>
<proteinExistence type="predicted"/>
<dbReference type="GO" id="GO:1901096">
    <property type="term" value="P:regulation of autophagosome maturation"/>
    <property type="evidence" value="ECO:0007669"/>
    <property type="project" value="TreeGrafter"/>
</dbReference>
<dbReference type="PANTHER" id="PTHR21481:SF0">
    <property type="entry name" value="PROTEIN CLEC16A"/>
    <property type="match status" value="1"/>
</dbReference>
<name>A0A5J4VVH6_9EUKA</name>
<gene>
    <name evidence="3" type="ORF">EZS28_017927</name>
</gene>
<dbReference type="GO" id="GO:0006914">
    <property type="term" value="P:autophagy"/>
    <property type="evidence" value="ECO:0007669"/>
    <property type="project" value="UniProtKB-KW"/>
</dbReference>
<dbReference type="AlphaFoldDB" id="A0A5J4VVH6"/>
<dbReference type="GO" id="GO:0005794">
    <property type="term" value="C:Golgi apparatus"/>
    <property type="evidence" value="ECO:0007669"/>
    <property type="project" value="TreeGrafter"/>
</dbReference>